<dbReference type="InterPro" id="IPR027485">
    <property type="entry name" value="AMMECR1_N"/>
</dbReference>
<dbReference type="SUPFAM" id="SSF143447">
    <property type="entry name" value="AMMECR1-like"/>
    <property type="match status" value="1"/>
</dbReference>
<reference evidence="3 4" key="1">
    <citation type="submission" date="2017-03" db="EMBL/GenBank/DDBJ databases">
        <title>Genomes of endolithic fungi from Antarctica.</title>
        <authorList>
            <person name="Coleine C."/>
            <person name="Masonjones S."/>
            <person name="Stajich J.E."/>
        </authorList>
    </citation>
    <scope>NUCLEOTIDE SEQUENCE [LARGE SCALE GENOMIC DNA]</scope>
    <source>
        <strain evidence="3 4">CCFEE 6315</strain>
    </source>
</reference>
<dbReference type="Pfam" id="PF01871">
    <property type="entry name" value="AMMECR1"/>
    <property type="match status" value="1"/>
</dbReference>
<feature type="region of interest" description="Disordered" evidence="1">
    <location>
        <begin position="35"/>
        <end position="149"/>
    </location>
</feature>
<protein>
    <recommendedName>
        <fullName evidence="2">AMMECR1 domain-containing protein</fullName>
    </recommendedName>
</protein>
<dbReference type="Proteomes" id="UP000308549">
    <property type="component" value="Unassembled WGS sequence"/>
</dbReference>
<dbReference type="InterPro" id="IPR023473">
    <property type="entry name" value="AMMECR1"/>
</dbReference>
<feature type="compositionally biased region" description="Acidic residues" evidence="1">
    <location>
        <begin position="41"/>
        <end position="64"/>
    </location>
</feature>
<organism evidence="3 4">
    <name type="scientific">Salinomyces thailandicus</name>
    <dbReference type="NCBI Taxonomy" id="706561"/>
    <lineage>
        <taxon>Eukaryota</taxon>
        <taxon>Fungi</taxon>
        <taxon>Dikarya</taxon>
        <taxon>Ascomycota</taxon>
        <taxon>Pezizomycotina</taxon>
        <taxon>Dothideomycetes</taxon>
        <taxon>Dothideomycetidae</taxon>
        <taxon>Mycosphaerellales</taxon>
        <taxon>Teratosphaeriaceae</taxon>
        <taxon>Salinomyces</taxon>
    </lineage>
</organism>
<dbReference type="InterPro" id="IPR002733">
    <property type="entry name" value="AMMECR1_domain"/>
</dbReference>
<dbReference type="Gene3D" id="3.30.700.20">
    <property type="entry name" value="Hypothetical protein ph0010, domain 1"/>
    <property type="match status" value="1"/>
</dbReference>
<comment type="caution">
    <text evidence="3">The sequence shown here is derived from an EMBL/GenBank/DDBJ whole genome shotgun (WGS) entry which is preliminary data.</text>
</comment>
<name>A0A4U0UA87_9PEZI</name>
<dbReference type="OrthoDB" id="24630at2759"/>
<dbReference type="PROSITE" id="PS51112">
    <property type="entry name" value="AMMECR1"/>
    <property type="match status" value="1"/>
</dbReference>
<accession>A0A4U0UA87</accession>
<dbReference type="PANTHER" id="PTHR13016">
    <property type="entry name" value="AMMECR1 HOMOLOG"/>
    <property type="match status" value="1"/>
</dbReference>
<dbReference type="NCBIfam" id="TIGR00296">
    <property type="entry name" value="TIGR00296 family protein"/>
    <property type="match status" value="1"/>
</dbReference>
<feature type="domain" description="AMMECR1" evidence="2">
    <location>
        <begin position="120"/>
        <end position="322"/>
    </location>
</feature>
<dbReference type="Gene3D" id="3.30.1490.150">
    <property type="entry name" value="Hypothetical protein ph0010, domain 2"/>
    <property type="match status" value="1"/>
</dbReference>
<dbReference type="PANTHER" id="PTHR13016:SF0">
    <property type="entry name" value="AMME SYNDROME CANDIDATE GENE 1 PROTEIN"/>
    <property type="match status" value="1"/>
</dbReference>
<evidence type="ECO:0000313" key="4">
    <source>
        <dbReference type="Proteomes" id="UP000308549"/>
    </source>
</evidence>
<dbReference type="AlphaFoldDB" id="A0A4U0UA87"/>
<proteinExistence type="predicted"/>
<dbReference type="InterPro" id="IPR036071">
    <property type="entry name" value="AMMECR1_dom_sf"/>
</dbReference>
<sequence length="326" mass="35084">MATQAHCAYAFECLAAHFDHRQPLSLAQVVERWSRDHPDNTEDVVSDEEGSQQVEGDDDDDNAEMTDAGDAAPSPPHPTSARSPAFSRLLHRSRGGTKDADSAASSASSLPSTTTSASTPGGSAGSSGADTPATSHSSLSSPARSRREPTAGIAVNGAKYPLFVTWNVVNRSGSKTLRGCIGTFEPQHLEAGLRSYALTSALEDTRFPPIPPSLLPALSAHITLLTNFSTPTPDPLDWTLGTHGLRITFTHGRRRLGATYLPDVAREQGWSKEEAVVSLMRKAGWRGRDGEWKKTWKDGGGELVRYEGLAVGLGAREWREWREGVK</sequence>
<evidence type="ECO:0000313" key="3">
    <source>
        <dbReference type="EMBL" id="TKA32104.1"/>
    </source>
</evidence>
<gene>
    <name evidence="3" type="ORF">B0A50_01351</name>
</gene>
<keyword evidence="4" id="KW-1185">Reference proteome</keyword>
<feature type="compositionally biased region" description="Low complexity" evidence="1">
    <location>
        <begin position="102"/>
        <end position="143"/>
    </location>
</feature>
<evidence type="ECO:0000259" key="2">
    <source>
        <dbReference type="PROSITE" id="PS51112"/>
    </source>
</evidence>
<dbReference type="EMBL" id="NAJL01000006">
    <property type="protein sequence ID" value="TKA32104.1"/>
    <property type="molecule type" value="Genomic_DNA"/>
</dbReference>
<evidence type="ECO:0000256" key="1">
    <source>
        <dbReference type="SAM" id="MobiDB-lite"/>
    </source>
</evidence>